<dbReference type="AlphaFoldDB" id="A0A1W6N4X5"/>
<keyword evidence="4 6" id="KW-1133">Transmembrane helix</keyword>
<dbReference type="PANTHER" id="PTHR30086:SF20">
    <property type="entry name" value="ARGININE EXPORTER PROTEIN ARGO-RELATED"/>
    <property type="match status" value="1"/>
</dbReference>
<accession>A0A1W6N4X5</accession>
<dbReference type="OrthoDB" id="5638726at2"/>
<dbReference type="EMBL" id="CP008743">
    <property type="protein sequence ID" value="ARN84829.1"/>
    <property type="molecule type" value="Genomic_DNA"/>
</dbReference>
<evidence type="ECO:0000313" key="8">
    <source>
        <dbReference type="Proteomes" id="UP000237351"/>
    </source>
</evidence>
<name>A0A1W6N4X5_9PROT</name>
<feature type="transmembrane region" description="Helical" evidence="6">
    <location>
        <begin position="6"/>
        <end position="29"/>
    </location>
</feature>
<evidence type="ECO:0000256" key="3">
    <source>
        <dbReference type="ARBA" id="ARBA00022692"/>
    </source>
</evidence>
<comment type="subcellular location">
    <subcellularLocation>
        <location evidence="1">Cell membrane</location>
        <topology evidence="1">Multi-pass membrane protein</topology>
    </subcellularLocation>
</comment>
<evidence type="ECO:0000256" key="6">
    <source>
        <dbReference type="SAM" id="Phobius"/>
    </source>
</evidence>
<dbReference type="KEGG" id="naf:GQ61_05475"/>
<evidence type="ECO:0000256" key="5">
    <source>
        <dbReference type="ARBA" id="ARBA00023136"/>
    </source>
</evidence>
<dbReference type="Proteomes" id="UP000237351">
    <property type="component" value="Chromosome"/>
</dbReference>
<reference evidence="7 8" key="1">
    <citation type="submission" date="2014-06" db="EMBL/GenBank/DDBJ databases">
        <title>The genome of the endonuclear symbiont Nucleicultrix amoebiphila.</title>
        <authorList>
            <person name="Schulz F."/>
            <person name="Horn M."/>
        </authorList>
    </citation>
    <scope>NUCLEOTIDE SEQUENCE [LARGE SCALE GENOMIC DNA]</scope>
    <source>
        <strain evidence="7 8">FS5</strain>
    </source>
</reference>
<organism evidence="7 8">
    <name type="scientific">Candidatus Nucleicultrix amoebiphila FS5</name>
    <dbReference type="NCBI Taxonomy" id="1414854"/>
    <lineage>
        <taxon>Bacteria</taxon>
        <taxon>Pseudomonadati</taxon>
        <taxon>Pseudomonadota</taxon>
        <taxon>Alphaproteobacteria</taxon>
        <taxon>Holosporales</taxon>
        <taxon>Candidatus Nucleicultricaceae</taxon>
        <taxon>Candidatus Nucleicultrix</taxon>
    </lineage>
</organism>
<dbReference type="InterPro" id="IPR001123">
    <property type="entry name" value="LeuE-type"/>
</dbReference>
<evidence type="ECO:0000256" key="1">
    <source>
        <dbReference type="ARBA" id="ARBA00004651"/>
    </source>
</evidence>
<evidence type="ECO:0000256" key="4">
    <source>
        <dbReference type="ARBA" id="ARBA00022989"/>
    </source>
</evidence>
<evidence type="ECO:0000313" key="7">
    <source>
        <dbReference type="EMBL" id="ARN84829.1"/>
    </source>
</evidence>
<dbReference type="GO" id="GO:0005886">
    <property type="term" value="C:plasma membrane"/>
    <property type="evidence" value="ECO:0007669"/>
    <property type="project" value="UniProtKB-SubCell"/>
</dbReference>
<dbReference type="PANTHER" id="PTHR30086">
    <property type="entry name" value="ARGININE EXPORTER PROTEIN ARGO"/>
    <property type="match status" value="1"/>
</dbReference>
<dbReference type="STRING" id="1414854.GQ61_05475"/>
<keyword evidence="2" id="KW-1003">Cell membrane</keyword>
<keyword evidence="3 6" id="KW-0812">Transmembrane</keyword>
<feature type="transmembrane region" description="Helical" evidence="6">
    <location>
        <begin position="71"/>
        <end position="92"/>
    </location>
</feature>
<keyword evidence="8" id="KW-1185">Reference proteome</keyword>
<sequence>MQNFCWLPFLKGCGTGAGLIIAIGAQNAFVLKQGIMRNQVFVTAFFCALADALLISVGVGGFGAFLTSNTILLLIAKWGGAAFLFWYGFRAFRSVFKKNALTQKDAKGPERPSLQETLVTLFVLTFFNPHVYVDAVVLLGSIGAQHEDFERPFFAFGAILASFVWFFSVCYGARLLSPLFENPKAWKVLDFIIGCIMWGIGLTLLLPDSCFC</sequence>
<dbReference type="RefSeq" id="WP_085784325.1">
    <property type="nucleotide sequence ID" value="NZ_CP008743.1"/>
</dbReference>
<gene>
    <name evidence="7" type="ORF">GQ61_05475</name>
</gene>
<dbReference type="GO" id="GO:0015171">
    <property type="term" value="F:amino acid transmembrane transporter activity"/>
    <property type="evidence" value="ECO:0007669"/>
    <property type="project" value="TreeGrafter"/>
</dbReference>
<feature type="transmembrane region" description="Helical" evidence="6">
    <location>
        <begin position="113"/>
        <end position="133"/>
    </location>
</feature>
<feature type="transmembrane region" description="Helical" evidence="6">
    <location>
        <begin position="188"/>
        <end position="206"/>
    </location>
</feature>
<feature type="transmembrane region" description="Helical" evidence="6">
    <location>
        <begin position="153"/>
        <end position="176"/>
    </location>
</feature>
<proteinExistence type="predicted"/>
<feature type="transmembrane region" description="Helical" evidence="6">
    <location>
        <begin position="41"/>
        <end position="65"/>
    </location>
</feature>
<evidence type="ECO:0000256" key="2">
    <source>
        <dbReference type="ARBA" id="ARBA00022475"/>
    </source>
</evidence>
<dbReference type="Pfam" id="PF01810">
    <property type="entry name" value="LysE"/>
    <property type="match status" value="1"/>
</dbReference>
<protein>
    <submittedName>
        <fullName evidence="7">Amino acid transporter</fullName>
    </submittedName>
</protein>
<keyword evidence="5 6" id="KW-0472">Membrane</keyword>